<dbReference type="SUPFAM" id="SSF141571">
    <property type="entry name" value="Pentapeptide repeat-like"/>
    <property type="match status" value="1"/>
</dbReference>
<dbReference type="AlphaFoldDB" id="A0A951PTI5"/>
<reference evidence="2" key="1">
    <citation type="submission" date="2021-05" db="EMBL/GenBank/DDBJ databases">
        <authorList>
            <person name="Pietrasiak N."/>
            <person name="Ward R."/>
            <person name="Stajich J.E."/>
            <person name="Kurbessoian T."/>
        </authorList>
    </citation>
    <scope>NUCLEOTIDE SEQUENCE</scope>
    <source>
        <strain evidence="2">JT2-VF2</strain>
    </source>
</reference>
<reference evidence="2" key="2">
    <citation type="journal article" date="2022" name="Microbiol. Resour. Announc.">
        <title>Metagenome Sequencing to Explore Phylogenomics of Terrestrial Cyanobacteria.</title>
        <authorList>
            <person name="Ward R.D."/>
            <person name="Stajich J.E."/>
            <person name="Johansen J.R."/>
            <person name="Huntemann M."/>
            <person name="Clum A."/>
            <person name="Foster B."/>
            <person name="Foster B."/>
            <person name="Roux S."/>
            <person name="Palaniappan K."/>
            <person name="Varghese N."/>
            <person name="Mukherjee S."/>
            <person name="Reddy T.B.K."/>
            <person name="Daum C."/>
            <person name="Copeland A."/>
            <person name="Chen I.A."/>
            <person name="Ivanova N.N."/>
            <person name="Kyrpides N.C."/>
            <person name="Shapiro N."/>
            <person name="Eloe-Fadrosh E.A."/>
            <person name="Pietrasiak N."/>
        </authorList>
    </citation>
    <scope>NUCLEOTIDE SEQUENCE</scope>
    <source>
        <strain evidence="2">JT2-VF2</strain>
    </source>
</reference>
<evidence type="ECO:0000313" key="3">
    <source>
        <dbReference type="Proteomes" id="UP000715781"/>
    </source>
</evidence>
<dbReference type="EMBL" id="JAHHHN010000001">
    <property type="protein sequence ID" value="MBW4559552.1"/>
    <property type="molecule type" value="Genomic_DNA"/>
</dbReference>
<sequence>MLSDSKRVHQVDKKFETDVSNEKFVNQLFIRLVALDKQFTKVDFKYSIFDTCYLRKCKFDSCDFTGCRFVGTNLFEAKFSNCEFRYAIFEKTLIDNYILEQECPEEENLKMRFARSLRINYQSIGDAESANKAMSVELQATEEHLYKSWNANSTYYRNKYKGWNRLKAFTQWVQFKLLDFIWGNGESAWKLLRAVLIIFALMTLIDVLAFRNTESIDSYIQSFFDAPQIFLGTLSPSNYPSPYLTAILFIRLVAFGFFMSIIIKRFNRR</sequence>
<keyword evidence="1" id="KW-0812">Transmembrane</keyword>
<keyword evidence="1" id="KW-0472">Membrane</keyword>
<organism evidence="2 3">
    <name type="scientific">Mojavia pulchra JT2-VF2</name>
    <dbReference type="NCBI Taxonomy" id="287848"/>
    <lineage>
        <taxon>Bacteria</taxon>
        <taxon>Bacillati</taxon>
        <taxon>Cyanobacteriota</taxon>
        <taxon>Cyanophyceae</taxon>
        <taxon>Nostocales</taxon>
        <taxon>Nostocaceae</taxon>
    </lineage>
</organism>
<dbReference type="InterPro" id="IPR001646">
    <property type="entry name" value="5peptide_repeat"/>
</dbReference>
<feature type="transmembrane region" description="Helical" evidence="1">
    <location>
        <begin position="243"/>
        <end position="263"/>
    </location>
</feature>
<evidence type="ECO:0000313" key="2">
    <source>
        <dbReference type="EMBL" id="MBW4559552.1"/>
    </source>
</evidence>
<comment type="caution">
    <text evidence="2">The sequence shown here is derived from an EMBL/GenBank/DDBJ whole genome shotgun (WGS) entry which is preliminary data.</text>
</comment>
<proteinExistence type="predicted"/>
<accession>A0A951PTI5</accession>
<dbReference type="Proteomes" id="UP000715781">
    <property type="component" value="Unassembled WGS sequence"/>
</dbReference>
<evidence type="ECO:0000256" key="1">
    <source>
        <dbReference type="SAM" id="Phobius"/>
    </source>
</evidence>
<feature type="transmembrane region" description="Helical" evidence="1">
    <location>
        <begin position="191"/>
        <end position="210"/>
    </location>
</feature>
<dbReference type="Gene3D" id="2.160.20.80">
    <property type="entry name" value="E3 ubiquitin-protein ligase SopA"/>
    <property type="match status" value="1"/>
</dbReference>
<name>A0A951PTI5_9NOST</name>
<protein>
    <submittedName>
        <fullName evidence="2">Pentapeptide repeat-containing protein</fullName>
    </submittedName>
</protein>
<gene>
    <name evidence="2" type="ORF">KME32_00075</name>
</gene>
<keyword evidence="1" id="KW-1133">Transmembrane helix</keyword>
<dbReference type="Pfam" id="PF00805">
    <property type="entry name" value="Pentapeptide"/>
    <property type="match status" value="1"/>
</dbReference>